<organism evidence="3">
    <name type="scientific">Mytilinidion resinicola</name>
    <dbReference type="NCBI Taxonomy" id="574789"/>
    <lineage>
        <taxon>Eukaryota</taxon>
        <taxon>Fungi</taxon>
        <taxon>Dikarya</taxon>
        <taxon>Ascomycota</taxon>
        <taxon>Pezizomycotina</taxon>
        <taxon>Dothideomycetes</taxon>
        <taxon>Pleosporomycetidae</taxon>
        <taxon>Mytilinidiales</taxon>
        <taxon>Mytilinidiaceae</taxon>
        <taxon>Mytilinidion</taxon>
    </lineage>
</organism>
<evidence type="ECO:0000313" key="4">
    <source>
        <dbReference type="Proteomes" id="UP000504636"/>
    </source>
</evidence>
<evidence type="ECO:0000256" key="1">
    <source>
        <dbReference type="SAM" id="MobiDB-lite"/>
    </source>
</evidence>
<keyword evidence="4" id="KW-1185">Reference proteome</keyword>
<keyword evidence="2" id="KW-1133">Transmembrane helix</keyword>
<dbReference type="AlphaFoldDB" id="A0A6A6Z308"/>
<reference evidence="3 5" key="1">
    <citation type="journal article" date="2020" name="Stud. Mycol.">
        <title>101 Dothideomycetes genomes: a test case for predicting lifestyles and emergence of pathogens.</title>
        <authorList>
            <person name="Haridas S."/>
            <person name="Albert R."/>
            <person name="Binder M."/>
            <person name="Bloem J."/>
            <person name="Labutti K."/>
            <person name="Salamov A."/>
            <person name="Andreopoulos B."/>
            <person name="Baker S."/>
            <person name="Barry K."/>
            <person name="Bills G."/>
            <person name="Bluhm B."/>
            <person name="Cannon C."/>
            <person name="Castanera R."/>
            <person name="Culley D."/>
            <person name="Daum C."/>
            <person name="Ezra D."/>
            <person name="Gonzalez J."/>
            <person name="Henrissat B."/>
            <person name="Kuo A."/>
            <person name="Liang C."/>
            <person name="Lipzen A."/>
            <person name="Lutzoni F."/>
            <person name="Magnuson J."/>
            <person name="Mondo S."/>
            <person name="Nolan M."/>
            <person name="Ohm R."/>
            <person name="Pangilinan J."/>
            <person name="Park H.-J."/>
            <person name="Ramirez L."/>
            <person name="Alfaro M."/>
            <person name="Sun H."/>
            <person name="Tritt A."/>
            <person name="Yoshinaga Y."/>
            <person name="Zwiers L.-H."/>
            <person name="Turgeon B."/>
            <person name="Goodwin S."/>
            <person name="Spatafora J."/>
            <person name="Crous P."/>
            <person name="Grigoriev I."/>
        </authorList>
    </citation>
    <scope>NUCLEOTIDE SEQUENCE</scope>
    <source>
        <strain evidence="3 5">CBS 304.34</strain>
    </source>
</reference>
<accession>A0A6A6Z308</accession>
<proteinExistence type="predicted"/>
<reference evidence="5" key="3">
    <citation type="submission" date="2025-04" db="UniProtKB">
        <authorList>
            <consortium name="RefSeq"/>
        </authorList>
    </citation>
    <scope>IDENTIFICATION</scope>
    <source>
        <strain evidence="5">CBS 304.34</strain>
    </source>
</reference>
<evidence type="ECO:0000256" key="2">
    <source>
        <dbReference type="SAM" id="Phobius"/>
    </source>
</evidence>
<dbReference type="GeneID" id="54457384"/>
<name>A0A6A6Z308_9PEZI</name>
<feature type="compositionally biased region" description="Basic and acidic residues" evidence="1">
    <location>
        <begin position="1"/>
        <end position="15"/>
    </location>
</feature>
<dbReference type="PANTHER" id="PTHR37848">
    <property type="entry name" value="EXPRESSED PROTEIN"/>
    <property type="match status" value="1"/>
</dbReference>
<dbReference type="EMBL" id="MU003694">
    <property type="protein sequence ID" value="KAF2814535.1"/>
    <property type="molecule type" value="Genomic_DNA"/>
</dbReference>
<evidence type="ECO:0000313" key="5">
    <source>
        <dbReference type="RefSeq" id="XP_033581499.1"/>
    </source>
</evidence>
<feature type="transmembrane region" description="Helical" evidence="2">
    <location>
        <begin position="271"/>
        <end position="291"/>
    </location>
</feature>
<dbReference type="RefSeq" id="XP_033581499.1">
    <property type="nucleotide sequence ID" value="XM_033716491.1"/>
</dbReference>
<reference evidence="5" key="2">
    <citation type="submission" date="2020-04" db="EMBL/GenBank/DDBJ databases">
        <authorList>
            <consortium name="NCBI Genome Project"/>
        </authorList>
    </citation>
    <scope>NUCLEOTIDE SEQUENCE</scope>
    <source>
        <strain evidence="5">CBS 304.34</strain>
    </source>
</reference>
<keyword evidence="2" id="KW-0812">Transmembrane</keyword>
<keyword evidence="2" id="KW-0472">Membrane</keyword>
<gene>
    <name evidence="3 5" type="ORF">BDZ99DRAFT_407790</name>
</gene>
<sequence>MGRPTRDSGAFRDDPDALSMHTTADDFNYDDAPEISGLPPAYTDDVGGSSSTRPAPRHIPPPPSNRMDHDAGYSLSGGKPMVCEVSNVMDPRYDTDPVHLENAIREMAMAAPAPLVYIMGHHSETRKVANNKKETKQVVDFRLVLSLEQYLRPASSQTMTVRTVENGEKVLRGSFIAQRAPGYTKALEVGLPKPSLKEWCHRYCASPSTLRVFRLTRTVSGIDTTQLKNRLEGLIRSTNYRGRTSITFPIEDHHVDLYTASRINAWRLTTWIRWLFYLSFLWLFAWPYLFFATKRYAVVEAVWPFSTVNAAGERHYTTLSEAQWFERWHVGIRRLVLDRFQGSVSDEQLAGVIARPEDPPMPGMIRTGHEGVDTAVGFLTQGIQVARALQGRGVVSGGGWGGDYNGC</sequence>
<dbReference type="Proteomes" id="UP000504636">
    <property type="component" value="Unplaced"/>
</dbReference>
<protein>
    <submittedName>
        <fullName evidence="3 5">Uncharacterized protein</fullName>
    </submittedName>
</protein>
<evidence type="ECO:0000313" key="3">
    <source>
        <dbReference type="EMBL" id="KAF2814535.1"/>
    </source>
</evidence>
<feature type="region of interest" description="Disordered" evidence="1">
    <location>
        <begin position="1"/>
        <end position="70"/>
    </location>
</feature>
<dbReference type="OrthoDB" id="203796at2759"/>
<dbReference type="PANTHER" id="PTHR37848:SF1">
    <property type="entry name" value="SUN DOMAIN-CONTAINING PROTEIN"/>
    <property type="match status" value="1"/>
</dbReference>